<accession>A0A918EA03</accession>
<comment type="caution">
    <text evidence="1">The sequence shown here is derived from an EMBL/GenBank/DDBJ whole genome shotgun (WGS) entry which is preliminary data.</text>
</comment>
<sequence>MIQEAEYGGPLQVSWYNRLAARHEHAIAKLCISAGVSLSALIAYEDRVALSYLLSRVDVDRARVACIGLSGGGCRAVLLNATSPHIRAAVVVGMMTTYRHLSQQNVASHTWLLFPPELTSSGYDWPDLAGCRAPSPLLVQYLLDDQLFTPEGMEAGHGKISRYYQEAGATKSYTAQFFPGPHRFDLEMQDAAFAFLESKLAL</sequence>
<dbReference type="SUPFAM" id="SSF53474">
    <property type="entry name" value="alpha/beta-Hydrolases"/>
    <property type="match status" value="1"/>
</dbReference>
<dbReference type="InterPro" id="IPR029058">
    <property type="entry name" value="AB_hydrolase_fold"/>
</dbReference>
<organism evidence="1 2">
    <name type="scientific">Nonomuraea glycinis</name>
    <dbReference type="NCBI Taxonomy" id="2047744"/>
    <lineage>
        <taxon>Bacteria</taxon>
        <taxon>Bacillati</taxon>
        <taxon>Actinomycetota</taxon>
        <taxon>Actinomycetes</taxon>
        <taxon>Streptosporangiales</taxon>
        <taxon>Streptosporangiaceae</taxon>
        <taxon>Nonomuraea</taxon>
    </lineage>
</organism>
<evidence type="ECO:0008006" key="3">
    <source>
        <dbReference type="Google" id="ProtNLM"/>
    </source>
</evidence>
<evidence type="ECO:0000313" key="2">
    <source>
        <dbReference type="Proteomes" id="UP000660745"/>
    </source>
</evidence>
<dbReference type="Gene3D" id="3.40.50.1820">
    <property type="entry name" value="alpha/beta hydrolase"/>
    <property type="match status" value="1"/>
</dbReference>
<dbReference type="Proteomes" id="UP000660745">
    <property type="component" value="Unassembled WGS sequence"/>
</dbReference>
<dbReference type="EMBL" id="BMNK01000018">
    <property type="protein sequence ID" value="GGP15198.1"/>
    <property type="molecule type" value="Genomic_DNA"/>
</dbReference>
<name>A0A918EA03_9ACTN</name>
<keyword evidence="2" id="KW-1185">Reference proteome</keyword>
<gene>
    <name evidence="1" type="ORF">GCM10012278_73980</name>
</gene>
<dbReference type="AlphaFoldDB" id="A0A918EA03"/>
<protein>
    <recommendedName>
        <fullName evidence="3">Peptidase S9 prolyl oligopeptidase catalytic domain-containing protein</fullName>
    </recommendedName>
</protein>
<proteinExistence type="predicted"/>
<reference evidence="1" key="2">
    <citation type="submission" date="2020-09" db="EMBL/GenBank/DDBJ databases">
        <authorList>
            <person name="Sun Q."/>
            <person name="Zhou Y."/>
        </authorList>
    </citation>
    <scope>NUCLEOTIDE SEQUENCE</scope>
    <source>
        <strain evidence="1">CGMCC 4.7430</strain>
    </source>
</reference>
<evidence type="ECO:0000313" key="1">
    <source>
        <dbReference type="EMBL" id="GGP15198.1"/>
    </source>
</evidence>
<reference evidence="1" key="1">
    <citation type="journal article" date="2014" name="Int. J. Syst. Evol. Microbiol.">
        <title>Complete genome sequence of Corynebacterium casei LMG S-19264T (=DSM 44701T), isolated from a smear-ripened cheese.</title>
        <authorList>
            <consortium name="US DOE Joint Genome Institute (JGI-PGF)"/>
            <person name="Walter F."/>
            <person name="Albersmeier A."/>
            <person name="Kalinowski J."/>
            <person name="Ruckert C."/>
        </authorList>
    </citation>
    <scope>NUCLEOTIDE SEQUENCE</scope>
    <source>
        <strain evidence="1">CGMCC 4.7430</strain>
    </source>
</reference>